<keyword evidence="2" id="KW-1185">Reference proteome</keyword>
<name>A0A7J6K8M7_TOXGO</name>
<protein>
    <submittedName>
        <fullName evidence="1">Uncharacterized protein</fullName>
    </submittedName>
</protein>
<proteinExistence type="predicted"/>
<gene>
    <name evidence="1" type="ORF">TGRH88_031540</name>
</gene>
<dbReference type="Proteomes" id="UP000557509">
    <property type="component" value="Unassembled WGS sequence"/>
</dbReference>
<evidence type="ECO:0000313" key="2">
    <source>
        <dbReference type="Proteomes" id="UP000557509"/>
    </source>
</evidence>
<dbReference type="EMBL" id="JAAUHK010000192">
    <property type="protein sequence ID" value="KAF4643488.1"/>
    <property type="molecule type" value="Genomic_DNA"/>
</dbReference>
<evidence type="ECO:0000313" key="1">
    <source>
        <dbReference type="EMBL" id="KAF4643488.1"/>
    </source>
</evidence>
<accession>A0A7J6K8M7</accession>
<comment type="caution">
    <text evidence="1">The sequence shown here is derived from an EMBL/GenBank/DDBJ whole genome shotgun (WGS) entry which is preliminary data.</text>
</comment>
<dbReference type="AlphaFoldDB" id="A0A7J6K8M7"/>
<organism evidence="1 2">
    <name type="scientific">Toxoplasma gondii</name>
    <dbReference type="NCBI Taxonomy" id="5811"/>
    <lineage>
        <taxon>Eukaryota</taxon>
        <taxon>Sar</taxon>
        <taxon>Alveolata</taxon>
        <taxon>Apicomplexa</taxon>
        <taxon>Conoidasida</taxon>
        <taxon>Coccidia</taxon>
        <taxon>Eucoccidiorida</taxon>
        <taxon>Eimeriorina</taxon>
        <taxon>Sarcocystidae</taxon>
        <taxon>Toxoplasma</taxon>
    </lineage>
</organism>
<sequence>MSPAAGCPAAEPWSPFAACSLLVRGRARGANYCNGYLIPGCWGRILSFASRWPRARLEFLPTFFSGG</sequence>
<reference evidence="1 2" key="1">
    <citation type="submission" date="2020-03" db="EMBL/GenBank/DDBJ databases">
        <title>Genome sequence of Toxoplasma gondii RH-88 strain.</title>
        <authorList>
            <person name="Lorenzi H.A."/>
            <person name="Venepally P."/>
            <person name="Rozenberg A."/>
            <person name="Sibley D."/>
        </authorList>
    </citation>
    <scope>NUCLEOTIDE SEQUENCE [LARGE SCALE GENOMIC DNA]</scope>
    <source>
        <strain evidence="1 2">RH-88</strain>
    </source>
</reference>